<organism evidence="3 4">
    <name type="scientific">Seminavis robusta</name>
    <dbReference type="NCBI Taxonomy" id="568900"/>
    <lineage>
        <taxon>Eukaryota</taxon>
        <taxon>Sar</taxon>
        <taxon>Stramenopiles</taxon>
        <taxon>Ochrophyta</taxon>
        <taxon>Bacillariophyta</taxon>
        <taxon>Bacillariophyceae</taxon>
        <taxon>Bacillariophycidae</taxon>
        <taxon>Naviculales</taxon>
        <taxon>Naviculaceae</taxon>
        <taxon>Seminavis</taxon>
    </lineage>
</organism>
<dbReference type="SUPFAM" id="SSF81901">
    <property type="entry name" value="HCP-like"/>
    <property type="match status" value="1"/>
</dbReference>
<dbReference type="GO" id="GO:0004842">
    <property type="term" value="F:ubiquitin-protein transferase activity"/>
    <property type="evidence" value="ECO:0007669"/>
    <property type="project" value="InterPro"/>
</dbReference>
<keyword evidence="4" id="KW-1185">Reference proteome</keyword>
<dbReference type="Gene3D" id="1.25.40.10">
    <property type="entry name" value="Tetratricopeptide repeat domain"/>
    <property type="match status" value="1"/>
</dbReference>
<dbReference type="InterPro" id="IPR013083">
    <property type="entry name" value="Znf_RING/FYVE/PHD"/>
</dbReference>
<dbReference type="InterPro" id="IPR006597">
    <property type="entry name" value="Sel1-like"/>
</dbReference>
<evidence type="ECO:0000259" key="2">
    <source>
        <dbReference type="PROSITE" id="PS51698"/>
    </source>
</evidence>
<reference evidence="3" key="1">
    <citation type="submission" date="2020-06" db="EMBL/GenBank/DDBJ databases">
        <authorList>
            <consortium name="Plant Systems Biology data submission"/>
        </authorList>
    </citation>
    <scope>NUCLEOTIDE SEQUENCE</scope>
    <source>
        <strain evidence="3">D6</strain>
    </source>
</reference>
<dbReference type="EMBL" id="CAICTM010001309">
    <property type="protein sequence ID" value="CAB9522521.1"/>
    <property type="molecule type" value="Genomic_DNA"/>
</dbReference>
<dbReference type="Pfam" id="PF04564">
    <property type="entry name" value="U-box"/>
    <property type="match status" value="1"/>
</dbReference>
<feature type="domain" description="U-box" evidence="2">
    <location>
        <begin position="335"/>
        <end position="420"/>
    </location>
</feature>
<evidence type="ECO:0000256" key="1">
    <source>
        <dbReference type="ARBA" id="ARBA00022737"/>
    </source>
</evidence>
<dbReference type="Pfam" id="PF08238">
    <property type="entry name" value="Sel1"/>
    <property type="match status" value="3"/>
</dbReference>
<comment type="caution">
    <text evidence="3">The sequence shown here is derived from an EMBL/GenBank/DDBJ whole genome shotgun (WGS) entry which is preliminary data.</text>
</comment>
<dbReference type="InterPro" id="IPR011990">
    <property type="entry name" value="TPR-like_helical_dom_sf"/>
</dbReference>
<accession>A0A9N8HQP8</accession>
<name>A0A9N8HQP8_9STRA</name>
<dbReference type="AlphaFoldDB" id="A0A9N8HQP8"/>
<dbReference type="OrthoDB" id="2148946at2759"/>
<dbReference type="InterPro" id="IPR051726">
    <property type="entry name" value="Chitin_Synth_Reg"/>
</dbReference>
<dbReference type="PANTHER" id="PTHR46430:SF1">
    <property type="entry name" value="CHITIN SYNTHASE REGULATOR SKT5-RELATED"/>
    <property type="match status" value="1"/>
</dbReference>
<dbReference type="PROSITE" id="PS51698">
    <property type="entry name" value="U_BOX"/>
    <property type="match status" value="1"/>
</dbReference>
<gene>
    <name evidence="3" type="ORF">SEMRO_1311_G261780.1</name>
</gene>
<dbReference type="GO" id="GO:0016567">
    <property type="term" value="P:protein ubiquitination"/>
    <property type="evidence" value="ECO:0007669"/>
    <property type="project" value="InterPro"/>
</dbReference>
<keyword evidence="1" id="KW-0677">Repeat</keyword>
<dbReference type="SMART" id="SM00671">
    <property type="entry name" value="SEL1"/>
    <property type="match status" value="3"/>
</dbReference>
<dbReference type="SUPFAM" id="SSF57850">
    <property type="entry name" value="RING/U-box"/>
    <property type="match status" value="1"/>
</dbReference>
<dbReference type="Proteomes" id="UP001153069">
    <property type="component" value="Unassembled WGS sequence"/>
</dbReference>
<protein>
    <submittedName>
        <fullName evidence="3">Sel1 domain protein repeat-containing protein</fullName>
    </submittedName>
</protein>
<dbReference type="Gene3D" id="3.30.40.10">
    <property type="entry name" value="Zinc/RING finger domain, C3HC4 (zinc finger)"/>
    <property type="match status" value="1"/>
</dbReference>
<dbReference type="InterPro" id="IPR003613">
    <property type="entry name" value="Ubox_domain"/>
</dbReference>
<dbReference type="PANTHER" id="PTHR46430">
    <property type="entry name" value="PROTEIN SKT5-RELATED"/>
    <property type="match status" value="1"/>
</dbReference>
<dbReference type="SMART" id="SM00504">
    <property type="entry name" value="Ubox"/>
    <property type="match status" value="1"/>
</dbReference>
<sequence>MADQQEQNDEESNRIRLYRQQMIKAIAEGLADSSASSRFFSHFDTLPVAHRIASFLPLPTTFLQSQLCQFVGGTINNSTTCTSSSDAERYARELLRVGLWLGTLEHCVQMEGGSFWHRYAPRKPWLQKRDRCETVWEFTPVLHAGVHLRITMDDNKDHLLTNTESSSGDDCVLVNLILEDELKAGHFICLREWLNGLFNSNKIHCQKNDSGPAVQAILQIESFSADHVHLRVVANPYNGDCGFQNHPAFMVFYQQGWYCQNLESMLLDTTTNNTDEVDWLRQSWEIPQISRGQLLQKKGTSLKGGAIATERSKGIEKKMASNRDQRLRAKRQKKSLADDLICPISLELPWEPVMAEDARIYDRSFIEEHFNTHTGDLKSPMTQQKMGTKLLPAIQTRNHIEALIEAGAIDGDLAAKWKEKVNQAKQMDTLVKKAEAGDMDAMYGVGHRYYNGVHGVKKDEKKACEWFKRARSAGCVKGTAMMAWCYLGGWGAPKQQSLGLIHLTNAASQGSNVAAYHLGMAFANGTFDLRVDIAEAIYWLVKAIGDCPHDHLSDSAKKEAGKELRDLIDHSLRAMIETS</sequence>
<evidence type="ECO:0000313" key="3">
    <source>
        <dbReference type="EMBL" id="CAB9522521.1"/>
    </source>
</evidence>
<evidence type="ECO:0000313" key="4">
    <source>
        <dbReference type="Proteomes" id="UP001153069"/>
    </source>
</evidence>
<proteinExistence type="predicted"/>